<evidence type="ECO:0000256" key="1">
    <source>
        <dbReference type="SAM" id="Phobius"/>
    </source>
</evidence>
<dbReference type="AlphaFoldDB" id="A0AA87MLZ3"/>
<sequence>MIRKIIISLLIALNFNCLTFAYMKSQNSYDSEAYFPYSGTFANVGIILSWPFFIFAPLPLPGKFPEQGNLGILEYWLVRVLDLPLCLIADTVLLPGTLPYYIYVKSGRPWSSGWYHRKYEGSVKSFRDQNPPYSALKSILASNDLTALQKFLKLYDVVALEKKIRHLQEEDLLPYEHSWIYNFYSHKVGIIDYIAALFSTQTTYRNIVPKTFNPGDRLEVVYTLYEELRKDPILEKRYYDTVWKACFSSGVLIENPKVLKKVILEFLEKKEISDLFESIAQRYSEKESEQIRDRYSYRDSKTAPQKILDLWYNRVELLTEIDDLLRKNPELQKEWRRTAWTAAISSGVIAHRPPVLEKAFREFPTETAKSGPQLIDGADKSQNSQSINIILKNITNANSFPLDRLEKETIISILKYPNLLEKLLRVGWDPNRILELEKHKVRKGEKPIEKEETTLLILAMEDESVSNDTLQILLKYGANSSLGVKRKSQGKEYLLYPLAANDNYRNGILKELKSKTLIEGPLQEFHTKYPIYSVLKSYAEERNVQAFTKTLSGIDLIAMEKEMRRLQKENLVPMEIPRVGRNGSDQTSILGIVSSLATAYFKYEGTRECLTGRHSEAFEIQKIFYNVIGKDEDLKRFFLENLGKSGTFRKDPFKEDPVFCGTYDKI</sequence>
<comment type="caution">
    <text evidence="2">The sequence shown here is derived from an EMBL/GenBank/DDBJ whole genome shotgun (WGS) entry which is preliminary data.</text>
</comment>
<evidence type="ECO:0000313" key="3">
    <source>
        <dbReference type="Proteomes" id="UP000001343"/>
    </source>
</evidence>
<organism evidence="2 3">
    <name type="scientific">Leptospira mayottensis 200901122</name>
    <dbReference type="NCBI Taxonomy" id="1193010"/>
    <lineage>
        <taxon>Bacteria</taxon>
        <taxon>Pseudomonadati</taxon>
        <taxon>Spirochaetota</taxon>
        <taxon>Spirochaetia</taxon>
        <taxon>Leptospirales</taxon>
        <taxon>Leptospiraceae</taxon>
        <taxon>Leptospira</taxon>
    </lineage>
</organism>
<feature type="transmembrane region" description="Helical" evidence="1">
    <location>
        <begin position="37"/>
        <end position="60"/>
    </location>
</feature>
<keyword evidence="1" id="KW-1133">Transmembrane helix</keyword>
<proteinExistence type="predicted"/>
<evidence type="ECO:0000313" key="2">
    <source>
        <dbReference type="EMBL" id="EKR99768.1"/>
    </source>
</evidence>
<accession>A0AA87MLZ3</accession>
<keyword evidence="1" id="KW-0812">Transmembrane</keyword>
<protein>
    <recommendedName>
        <fullName evidence="4">YceK/YidQ family lipoprotein</fullName>
    </recommendedName>
</protein>
<name>A0AA87MLZ3_9LEPT</name>
<dbReference type="Proteomes" id="UP000001343">
    <property type="component" value="Unassembled WGS sequence"/>
</dbReference>
<keyword evidence="1" id="KW-0472">Membrane</keyword>
<evidence type="ECO:0008006" key="4">
    <source>
        <dbReference type="Google" id="ProtNLM"/>
    </source>
</evidence>
<dbReference type="EMBL" id="AKWM02000044">
    <property type="protein sequence ID" value="EKR99768.1"/>
    <property type="molecule type" value="Genomic_DNA"/>
</dbReference>
<gene>
    <name evidence="2" type="ORF">LEP1GSC125_0202</name>
</gene>
<dbReference type="RefSeq" id="WP_002763334.1">
    <property type="nucleotide sequence ID" value="NZ_AKWM02000044.1"/>
</dbReference>
<reference evidence="2 3" key="1">
    <citation type="journal article" date="2014" name="Int. J. Syst. Evol. Microbiol.">
        <title>Leptospira mayottensis sp. nov., a pathogenic species of the genus Leptospira isolated from humans.</title>
        <authorList>
            <person name="Bourhy P."/>
            <person name="Collet L."/>
            <person name="Brisse S."/>
            <person name="Picardeau M."/>
        </authorList>
    </citation>
    <scope>NUCLEOTIDE SEQUENCE [LARGE SCALE GENOMIC DNA]</scope>
    <source>
        <strain evidence="2 3">200901122</strain>
    </source>
</reference>